<dbReference type="PANTHER" id="PTHR30480">
    <property type="entry name" value="BETA-HEXOSAMINIDASE-RELATED"/>
    <property type="match status" value="1"/>
</dbReference>
<dbReference type="STRING" id="1123357.SAMN02745244_02113"/>
<keyword evidence="10" id="KW-1185">Reference proteome</keyword>
<evidence type="ECO:0000313" key="10">
    <source>
        <dbReference type="Proteomes" id="UP000184512"/>
    </source>
</evidence>
<dbReference type="InterPro" id="IPR050226">
    <property type="entry name" value="NagZ_Beta-hexosaminidase"/>
</dbReference>
<accession>A0A1M6HZM6</accession>
<dbReference type="PROSITE" id="PS51257">
    <property type="entry name" value="PROKAR_LIPOPROTEIN"/>
    <property type="match status" value="1"/>
</dbReference>
<dbReference type="GO" id="GO:0004563">
    <property type="term" value="F:beta-N-acetylhexosaminidase activity"/>
    <property type="evidence" value="ECO:0007669"/>
    <property type="project" value="UniProtKB-EC"/>
</dbReference>
<dbReference type="PANTHER" id="PTHR30480:SF13">
    <property type="entry name" value="BETA-HEXOSAMINIDASE"/>
    <property type="match status" value="1"/>
</dbReference>
<evidence type="ECO:0000256" key="4">
    <source>
        <dbReference type="ARBA" id="ARBA00022801"/>
    </source>
</evidence>
<feature type="chain" id="PRO_5012838945" description="beta-N-acetylhexosaminidase" evidence="7">
    <location>
        <begin position="21"/>
        <end position="399"/>
    </location>
</feature>
<evidence type="ECO:0000256" key="5">
    <source>
        <dbReference type="ARBA" id="ARBA00023295"/>
    </source>
</evidence>
<evidence type="ECO:0000313" key="9">
    <source>
        <dbReference type="EMBL" id="SHJ27575.1"/>
    </source>
</evidence>
<evidence type="ECO:0000256" key="3">
    <source>
        <dbReference type="ARBA" id="ARBA00012663"/>
    </source>
</evidence>
<keyword evidence="7" id="KW-0732">Signal</keyword>
<reference evidence="9 10" key="1">
    <citation type="submission" date="2016-11" db="EMBL/GenBank/DDBJ databases">
        <authorList>
            <person name="Jaros S."/>
            <person name="Januszkiewicz K."/>
            <person name="Wedrychowicz H."/>
        </authorList>
    </citation>
    <scope>NUCLEOTIDE SEQUENCE [LARGE SCALE GENOMIC DNA]</scope>
    <source>
        <strain evidence="9 10">DSM 12906</strain>
    </source>
</reference>
<evidence type="ECO:0000259" key="8">
    <source>
        <dbReference type="Pfam" id="PF00933"/>
    </source>
</evidence>
<feature type="domain" description="Glycoside hydrolase family 3 N-terminal" evidence="8">
    <location>
        <begin position="67"/>
        <end position="388"/>
    </location>
</feature>
<dbReference type="InterPro" id="IPR036962">
    <property type="entry name" value="Glyco_hydro_3_N_sf"/>
</dbReference>
<dbReference type="Pfam" id="PF00933">
    <property type="entry name" value="Glyco_hydro_3"/>
    <property type="match status" value="1"/>
</dbReference>
<name>A0A1M6HZM6_9ACTN</name>
<dbReference type="Gene3D" id="3.20.20.300">
    <property type="entry name" value="Glycoside hydrolase, family 3, N-terminal domain"/>
    <property type="match status" value="1"/>
</dbReference>
<feature type="compositionally biased region" description="Low complexity" evidence="6">
    <location>
        <begin position="27"/>
        <end position="38"/>
    </location>
</feature>
<keyword evidence="4" id="KW-0378">Hydrolase</keyword>
<protein>
    <recommendedName>
        <fullName evidence="3">beta-N-acetylhexosaminidase</fullName>
        <ecNumber evidence="3">3.2.1.52</ecNumber>
    </recommendedName>
</protein>
<dbReference type="AlphaFoldDB" id="A0A1M6HZM6"/>
<keyword evidence="5" id="KW-0326">Glycosidase</keyword>
<evidence type="ECO:0000256" key="6">
    <source>
        <dbReference type="SAM" id="MobiDB-lite"/>
    </source>
</evidence>
<feature type="region of interest" description="Disordered" evidence="6">
    <location>
        <begin position="27"/>
        <end position="52"/>
    </location>
</feature>
<dbReference type="RefSeq" id="WP_073188004.1">
    <property type="nucleotide sequence ID" value="NZ_FQZG01000036.1"/>
</dbReference>
<gene>
    <name evidence="9" type="ORF">SAMN02745244_02113</name>
</gene>
<feature type="signal peptide" evidence="7">
    <location>
        <begin position="1"/>
        <end position="20"/>
    </location>
</feature>
<dbReference type="GO" id="GO:0009254">
    <property type="term" value="P:peptidoglycan turnover"/>
    <property type="evidence" value="ECO:0007669"/>
    <property type="project" value="TreeGrafter"/>
</dbReference>
<proteinExistence type="inferred from homology"/>
<dbReference type="EMBL" id="FQZG01000036">
    <property type="protein sequence ID" value="SHJ27575.1"/>
    <property type="molecule type" value="Genomic_DNA"/>
</dbReference>
<comment type="similarity">
    <text evidence="2">Belongs to the glycosyl hydrolase 3 family.</text>
</comment>
<dbReference type="InterPro" id="IPR017853">
    <property type="entry name" value="GH"/>
</dbReference>
<dbReference type="OrthoDB" id="9805821at2"/>
<dbReference type="SUPFAM" id="SSF51445">
    <property type="entry name" value="(Trans)glycosidases"/>
    <property type="match status" value="1"/>
</dbReference>
<dbReference type="EC" id="3.2.1.52" evidence="3"/>
<dbReference type="GO" id="GO:0005975">
    <property type="term" value="P:carbohydrate metabolic process"/>
    <property type="evidence" value="ECO:0007669"/>
    <property type="project" value="InterPro"/>
</dbReference>
<evidence type="ECO:0000256" key="7">
    <source>
        <dbReference type="SAM" id="SignalP"/>
    </source>
</evidence>
<dbReference type="InterPro" id="IPR001764">
    <property type="entry name" value="Glyco_hydro_3_N"/>
</dbReference>
<sequence length="399" mass="40022">MRARIGAIALLAVGGLAACAPTPVPGEGVPEGGSASVSTAAEQGSAEAASPAAQPLSCTDLAAALPLESQVGQLYMVGVSTAGLDEDTRSAIVDHQVGSVVLLGNSSAGSKPIRLLTAELGSLGAADLPLLVAVDQEGGAVQRLQGEGFTRIPDARTQGGFASGELAVEAETWGKELKDAGVDYNLAPVADVVPEDRRASNAPIGKMKRDYGSDPAQVGAKVGEFIEGMHNAGVLTSVKHFPGLGLVETNTDFGAAVDTEVGADSPEIEPFRTAIEAGADSVMVSSAVFKKIDADNEGVFSSAVITDLLRGDLGYDGVVIADDLGAAVAVKGVDAAQRGVRFIEAGGDIAINADPALMGAMADATVELAGSDEGFAARVAESAGRVLELKASAGLVDCG</sequence>
<comment type="catalytic activity">
    <reaction evidence="1">
        <text>Hydrolysis of terminal non-reducing N-acetyl-D-hexosamine residues in N-acetyl-beta-D-hexosaminides.</text>
        <dbReference type="EC" id="3.2.1.52"/>
    </reaction>
</comment>
<organism evidence="9 10">
    <name type="scientific">Tessaracoccus bendigoensis DSM 12906</name>
    <dbReference type="NCBI Taxonomy" id="1123357"/>
    <lineage>
        <taxon>Bacteria</taxon>
        <taxon>Bacillati</taxon>
        <taxon>Actinomycetota</taxon>
        <taxon>Actinomycetes</taxon>
        <taxon>Propionibacteriales</taxon>
        <taxon>Propionibacteriaceae</taxon>
        <taxon>Tessaracoccus</taxon>
    </lineage>
</organism>
<dbReference type="Proteomes" id="UP000184512">
    <property type="component" value="Unassembled WGS sequence"/>
</dbReference>
<evidence type="ECO:0000256" key="1">
    <source>
        <dbReference type="ARBA" id="ARBA00001231"/>
    </source>
</evidence>
<evidence type="ECO:0000256" key="2">
    <source>
        <dbReference type="ARBA" id="ARBA00005336"/>
    </source>
</evidence>